<proteinExistence type="inferred from homology"/>
<dbReference type="AlphaFoldDB" id="J3MVR0"/>
<dbReference type="OMA" id="DEDSICH"/>
<dbReference type="InterPro" id="IPR003653">
    <property type="entry name" value="Peptidase_C48_C"/>
</dbReference>
<dbReference type="SUPFAM" id="SSF54001">
    <property type="entry name" value="Cysteine proteinases"/>
    <property type="match status" value="1"/>
</dbReference>
<dbReference type="InterPro" id="IPR038765">
    <property type="entry name" value="Papain-like_cys_pep_sf"/>
</dbReference>
<evidence type="ECO:0000256" key="2">
    <source>
        <dbReference type="ARBA" id="ARBA00022670"/>
    </source>
</evidence>
<evidence type="ECO:0000256" key="1">
    <source>
        <dbReference type="ARBA" id="ARBA00005234"/>
    </source>
</evidence>
<keyword evidence="3" id="KW-0378">Hydrolase</keyword>
<reference evidence="6" key="2">
    <citation type="submission" date="2013-04" db="UniProtKB">
        <authorList>
            <consortium name="EnsemblPlants"/>
        </authorList>
    </citation>
    <scope>IDENTIFICATION</scope>
</reference>
<keyword evidence="7" id="KW-1185">Reference proteome</keyword>
<dbReference type="STRING" id="4533.J3MVR0"/>
<evidence type="ECO:0000259" key="5">
    <source>
        <dbReference type="PROSITE" id="PS50600"/>
    </source>
</evidence>
<dbReference type="Pfam" id="PF02902">
    <property type="entry name" value="Peptidase_C48"/>
    <property type="match status" value="1"/>
</dbReference>
<dbReference type="EnsemblPlants" id="OB09G10880.1">
    <property type="protein sequence ID" value="OB09G10880.1"/>
    <property type="gene ID" value="OB09G10880"/>
</dbReference>
<evidence type="ECO:0000313" key="7">
    <source>
        <dbReference type="Proteomes" id="UP000006038"/>
    </source>
</evidence>
<protein>
    <recommendedName>
        <fullName evidence="5">Ubiquitin-like protease family profile domain-containing protein</fullName>
    </recommendedName>
</protein>
<dbReference type="GO" id="GO:0016926">
    <property type="term" value="P:protein desumoylation"/>
    <property type="evidence" value="ECO:0007669"/>
    <property type="project" value="TreeGrafter"/>
</dbReference>
<accession>J3MVR0</accession>
<dbReference type="PANTHER" id="PTHR12606">
    <property type="entry name" value="SENTRIN/SUMO-SPECIFIC PROTEASE"/>
    <property type="match status" value="1"/>
</dbReference>
<reference evidence="6" key="1">
    <citation type="journal article" date="2013" name="Nat. Commun.">
        <title>Whole-genome sequencing of Oryza brachyantha reveals mechanisms underlying Oryza genome evolution.</title>
        <authorList>
            <person name="Chen J."/>
            <person name="Huang Q."/>
            <person name="Gao D."/>
            <person name="Wang J."/>
            <person name="Lang Y."/>
            <person name="Liu T."/>
            <person name="Li B."/>
            <person name="Bai Z."/>
            <person name="Luis Goicoechea J."/>
            <person name="Liang C."/>
            <person name="Chen C."/>
            <person name="Zhang W."/>
            <person name="Sun S."/>
            <person name="Liao Y."/>
            <person name="Zhang X."/>
            <person name="Yang L."/>
            <person name="Song C."/>
            <person name="Wang M."/>
            <person name="Shi J."/>
            <person name="Liu G."/>
            <person name="Liu J."/>
            <person name="Zhou H."/>
            <person name="Zhou W."/>
            <person name="Yu Q."/>
            <person name="An N."/>
            <person name="Chen Y."/>
            <person name="Cai Q."/>
            <person name="Wang B."/>
            <person name="Liu B."/>
            <person name="Min J."/>
            <person name="Huang Y."/>
            <person name="Wu H."/>
            <person name="Li Z."/>
            <person name="Zhang Y."/>
            <person name="Yin Y."/>
            <person name="Song W."/>
            <person name="Jiang J."/>
            <person name="Jackson S.A."/>
            <person name="Wing R.A."/>
            <person name="Wang J."/>
            <person name="Chen M."/>
        </authorList>
    </citation>
    <scope>NUCLEOTIDE SEQUENCE [LARGE SCALE GENOMIC DNA]</scope>
    <source>
        <strain evidence="6">cv. IRGC 101232</strain>
    </source>
</reference>
<evidence type="ECO:0000256" key="4">
    <source>
        <dbReference type="ARBA" id="ARBA00022807"/>
    </source>
</evidence>
<organism evidence="6">
    <name type="scientific">Oryza brachyantha</name>
    <name type="common">malo sina</name>
    <dbReference type="NCBI Taxonomy" id="4533"/>
    <lineage>
        <taxon>Eukaryota</taxon>
        <taxon>Viridiplantae</taxon>
        <taxon>Streptophyta</taxon>
        <taxon>Embryophyta</taxon>
        <taxon>Tracheophyta</taxon>
        <taxon>Spermatophyta</taxon>
        <taxon>Magnoliopsida</taxon>
        <taxon>Liliopsida</taxon>
        <taxon>Poales</taxon>
        <taxon>Poaceae</taxon>
        <taxon>BOP clade</taxon>
        <taxon>Oryzoideae</taxon>
        <taxon>Oryzeae</taxon>
        <taxon>Oryzinae</taxon>
        <taxon>Oryza</taxon>
    </lineage>
</organism>
<feature type="domain" description="Ubiquitin-like protease family profile" evidence="5">
    <location>
        <begin position="617"/>
        <end position="792"/>
    </location>
</feature>
<name>J3MVR0_ORYBR</name>
<sequence length="840" mass="97069">MAAGFDLIRWFLEHIASIFKYHIFVLDCLLKMNLNFWIMANDKQSKMYNCTEEIDAESTSSDSNKDYVCTSDEQSEDDVVSQLHHISKKDILKSLKLKLNKSTKNIADNSKIKTNDSEDADNDDEDLNTTLYQIRKEHVINKLKRTLTMHAKNTEYSMKVNYLDFLNYGLRKIPTDIRRIKVWKGSMIKEFAKFDKTSKEVYGKRPIMDIHQLATKCSIGSVLPDDIKIKINEVLIQHFGDEEDMIDDKPKKLLIDVLLLLSNASKTRLDDSPKAIHHTTKNCEDENSESNKKDLPISVGELSNEILADSDPIFPKNKIQSRVIEMRDPIQTDQKFEDGDNSTSITIQKNTETDVARIMQKLRREGQTITTPPTCIKKEDTNSCKDIEHVPVKKRKSRLLGFNDTSAFLSDEDIPKFKIWDSDDDNFGENVNVNNKERIIQKQPTDLTQNVEVNPEIVVLTSENEDKIEMVTLDYSQTQLDFNYDDQCKENVAPRNTKESPDVLILGERKFSQKCIDLSSKTDIMYNRMNPIRENASKKLKLSSHSPERVLLCNVKNLENNTCSQKTYHNLRSNLHPARYSTDPYTPERCSFPVSQYEKQIYNAVCNLASSQFQDKVVVDIDNVHCKFYTFGHSFKVQGELSNFVCAVFCRYMFHLSHPFKSKKHYFFSSIGHPSKADFRSVKKCFDGAAYARPVQSCDLLFFPILSKKHWFVFVVNLKDHRFVFLDSIFDENSYHNEIAPKLTLNFSIAWNTFVTGDPIDFNSFQIIFPAVPKQTNRFDCGIFALKFMELWGPRVILTNIFSPRDIPNIRIQYVNQLFFNPSNIVLSTETKNLVTGYFS</sequence>
<evidence type="ECO:0000256" key="3">
    <source>
        <dbReference type="ARBA" id="ARBA00022801"/>
    </source>
</evidence>
<keyword evidence="4" id="KW-0788">Thiol protease</keyword>
<dbReference type="PROSITE" id="PS50600">
    <property type="entry name" value="ULP_PROTEASE"/>
    <property type="match status" value="1"/>
</dbReference>
<evidence type="ECO:0000313" key="6">
    <source>
        <dbReference type="EnsemblPlants" id="OB09G10880.1"/>
    </source>
</evidence>
<dbReference type="GO" id="GO:0016929">
    <property type="term" value="F:deSUMOylase activity"/>
    <property type="evidence" value="ECO:0007669"/>
    <property type="project" value="TreeGrafter"/>
</dbReference>
<dbReference type="PANTHER" id="PTHR12606:SF141">
    <property type="entry name" value="GH15225P-RELATED"/>
    <property type="match status" value="1"/>
</dbReference>
<dbReference type="Gramene" id="OB09G10880.1">
    <property type="protein sequence ID" value="OB09G10880.1"/>
    <property type="gene ID" value="OB09G10880"/>
</dbReference>
<dbReference type="HOGENOM" id="CLU_338703_0_0_1"/>
<dbReference type="Proteomes" id="UP000006038">
    <property type="component" value="Chromosome 9"/>
</dbReference>
<keyword evidence="2" id="KW-0645">Protease</keyword>
<dbReference type="GO" id="GO:0005634">
    <property type="term" value="C:nucleus"/>
    <property type="evidence" value="ECO:0007669"/>
    <property type="project" value="TreeGrafter"/>
</dbReference>
<dbReference type="GO" id="GO:0006508">
    <property type="term" value="P:proteolysis"/>
    <property type="evidence" value="ECO:0007669"/>
    <property type="project" value="UniProtKB-KW"/>
</dbReference>
<comment type="similarity">
    <text evidence="1">Belongs to the peptidase C48 family.</text>
</comment>
<dbReference type="Gene3D" id="3.40.395.10">
    <property type="entry name" value="Adenoviral Proteinase, Chain A"/>
    <property type="match status" value="1"/>
</dbReference>